<reference evidence="1 2" key="1">
    <citation type="submission" date="2020-10" db="EMBL/GenBank/DDBJ databases">
        <title>The Coptis chinensis genome and diversification of protoberbering-type alkaloids.</title>
        <authorList>
            <person name="Wang B."/>
            <person name="Shu S."/>
            <person name="Song C."/>
            <person name="Liu Y."/>
        </authorList>
    </citation>
    <scope>NUCLEOTIDE SEQUENCE [LARGE SCALE GENOMIC DNA]</scope>
    <source>
        <strain evidence="1">HL-2020</strain>
        <tissue evidence="1">Leaf</tissue>
    </source>
</reference>
<comment type="caution">
    <text evidence="1">The sequence shown here is derived from an EMBL/GenBank/DDBJ whole genome shotgun (WGS) entry which is preliminary data.</text>
</comment>
<accession>A0A835H8N1</accession>
<evidence type="ECO:0000313" key="1">
    <source>
        <dbReference type="EMBL" id="KAF9594375.1"/>
    </source>
</evidence>
<keyword evidence="2" id="KW-1185">Reference proteome</keyword>
<gene>
    <name evidence="1" type="ORF">IFM89_030504</name>
</gene>
<dbReference type="AlphaFoldDB" id="A0A835H8N1"/>
<dbReference type="Proteomes" id="UP000631114">
    <property type="component" value="Unassembled WGS sequence"/>
</dbReference>
<name>A0A835H8N1_9MAGN</name>
<organism evidence="1 2">
    <name type="scientific">Coptis chinensis</name>
    <dbReference type="NCBI Taxonomy" id="261450"/>
    <lineage>
        <taxon>Eukaryota</taxon>
        <taxon>Viridiplantae</taxon>
        <taxon>Streptophyta</taxon>
        <taxon>Embryophyta</taxon>
        <taxon>Tracheophyta</taxon>
        <taxon>Spermatophyta</taxon>
        <taxon>Magnoliopsida</taxon>
        <taxon>Ranunculales</taxon>
        <taxon>Ranunculaceae</taxon>
        <taxon>Coptidoideae</taxon>
        <taxon>Coptis</taxon>
    </lineage>
</organism>
<evidence type="ECO:0000313" key="2">
    <source>
        <dbReference type="Proteomes" id="UP000631114"/>
    </source>
</evidence>
<proteinExistence type="predicted"/>
<sequence length="71" mass="7705">MNDKVENIATQTPPMAATYGPQYATLLHAVTVIVALHPPTLLYRNYCQICSINSTGKGQKGSWKASKSIVL</sequence>
<feature type="non-terminal residue" evidence="1">
    <location>
        <position position="71"/>
    </location>
</feature>
<protein>
    <submittedName>
        <fullName evidence="1">Uncharacterized protein</fullName>
    </submittedName>
</protein>
<dbReference type="EMBL" id="JADFTS010000008">
    <property type="protein sequence ID" value="KAF9594375.1"/>
    <property type="molecule type" value="Genomic_DNA"/>
</dbReference>